<evidence type="ECO:0000256" key="16">
    <source>
        <dbReference type="ARBA" id="ARBA00047493"/>
    </source>
</evidence>
<comment type="catalytic activity">
    <reaction evidence="17">
        <text>7,8-dihydropteroate + L-glutamate + ATP = 7,8-dihydrofolate + ADP + phosphate + H(+)</text>
        <dbReference type="Rhea" id="RHEA:23584"/>
        <dbReference type="ChEBI" id="CHEBI:15378"/>
        <dbReference type="ChEBI" id="CHEBI:17839"/>
        <dbReference type="ChEBI" id="CHEBI:29985"/>
        <dbReference type="ChEBI" id="CHEBI:30616"/>
        <dbReference type="ChEBI" id="CHEBI:43474"/>
        <dbReference type="ChEBI" id="CHEBI:57451"/>
        <dbReference type="ChEBI" id="CHEBI:456216"/>
        <dbReference type="EC" id="6.3.2.12"/>
    </reaction>
</comment>
<evidence type="ECO:0000256" key="6">
    <source>
        <dbReference type="ARBA" id="ARBA00013023"/>
    </source>
</evidence>
<dbReference type="GO" id="GO:0004326">
    <property type="term" value="F:tetrahydrofolylpolyglutamate synthase activity"/>
    <property type="evidence" value="ECO:0007669"/>
    <property type="project" value="UniProtKB-EC"/>
</dbReference>
<evidence type="ECO:0000313" key="22">
    <source>
        <dbReference type="Proteomes" id="UP000031972"/>
    </source>
</evidence>
<organism evidence="21 22">
    <name type="scientific">Jeotgalibacillus campisalis</name>
    <dbReference type="NCBI Taxonomy" id="220754"/>
    <lineage>
        <taxon>Bacteria</taxon>
        <taxon>Bacillati</taxon>
        <taxon>Bacillota</taxon>
        <taxon>Bacilli</taxon>
        <taxon>Bacillales</taxon>
        <taxon>Caryophanaceae</taxon>
        <taxon>Jeotgalibacillus</taxon>
    </lineage>
</organism>
<sequence>MNTYEEAIQWIHGRLRLGIKPGLSRMEWMMEELGNPQKKIKAVHVGGTNGKGSTVTFLRSILSASGKKTGTFTSPFFETFNERIAVDGHPIADEEWLSLAKRIKPLADRLEKSEIGGPTEFEVITAMMFLYFGEYQPVDVVLIEVGLGGRLDSTNIIQPICAIITSIGLDHVAILGDSYEEIAFEKAGIIKHSTPVIVNVKNDKAMAVMRNTAKKQQAPLFQFNEEFSVHVEKTSQTGENFIYQDSLKLIPVQMHMTGEHQAENASLAIFASHLLQKDLAFTLTTEKIQTGIKNAFWPGRTEILSDNPLIMMDGAHNKEGIEALLNTVKRKFAERNIHFLFAAVGDKDLKSMIVQLEQSAASITFDTFEMPRAASAETLYKLSSHKHREIMKSSEWIENALKKKSGDVYIMTGSLYYLSSIAQSVKKQISKNKK</sequence>
<dbReference type="PROSITE" id="PS01012">
    <property type="entry name" value="FOLYLPOLYGLU_SYNT_2"/>
    <property type="match status" value="1"/>
</dbReference>
<dbReference type="PANTHER" id="PTHR11136:SF0">
    <property type="entry name" value="DIHYDROFOLATE SYNTHETASE-RELATED"/>
    <property type="match status" value="1"/>
</dbReference>
<dbReference type="InterPro" id="IPR036615">
    <property type="entry name" value="Mur_ligase_C_dom_sf"/>
</dbReference>
<evidence type="ECO:0000256" key="4">
    <source>
        <dbReference type="ARBA" id="ARBA00008276"/>
    </source>
</evidence>
<dbReference type="Gene3D" id="3.90.190.20">
    <property type="entry name" value="Mur ligase, C-terminal domain"/>
    <property type="match status" value="1"/>
</dbReference>
<dbReference type="OrthoDB" id="9809356at2"/>
<comment type="catalytic activity">
    <reaction evidence="16">
        <text>(6S)-5,6,7,8-tetrahydrofolyl-(gamma-L-Glu)(n) + L-glutamate + ATP = (6S)-5,6,7,8-tetrahydrofolyl-(gamma-L-Glu)(n+1) + ADP + phosphate + H(+)</text>
        <dbReference type="Rhea" id="RHEA:10580"/>
        <dbReference type="Rhea" id="RHEA-COMP:14738"/>
        <dbReference type="Rhea" id="RHEA-COMP:14740"/>
        <dbReference type="ChEBI" id="CHEBI:15378"/>
        <dbReference type="ChEBI" id="CHEBI:29985"/>
        <dbReference type="ChEBI" id="CHEBI:30616"/>
        <dbReference type="ChEBI" id="CHEBI:43474"/>
        <dbReference type="ChEBI" id="CHEBI:141005"/>
        <dbReference type="ChEBI" id="CHEBI:456216"/>
        <dbReference type="EC" id="6.3.2.17"/>
    </reaction>
</comment>
<dbReference type="Proteomes" id="UP000031972">
    <property type="component" value="Unassembled WGS sequence"/>
</dbReference>
<dbReference type="InterPro" id="IPR001645">
    <property type="entry name" value="Folylpolyglutamate_synth"/>
</dbReference>
<evidence type="ECO:0000256" key="11">
    <source>
        <dbReference type="ARBA" id="ARBA00022741"/>
    </source>
</evidence>
<evidence type="ECO:0000259" key="20">
    <source>
        <dbReference type="Pfam" id="PF08245"/>
    </source>
</evidence>
<keyword evidence="10" id="KW-0479">Metal-binding</keyword>
<evidence type="ECO:0000256" key="14">
    <source>
        <dbReference type="ARBA" id="ARBA00022909"/>
    </source>
</evidence>
<keyword evidence="13" id="KW-0460">Magnesium</keyword>
<evidence type="ECO:0000256" key="9">
    <source>
        <dbReference type="ARBA" id="ARBA00022598"/>
    </source>
</evidence>
<name>A0A0C2VQD1_9BACL</name>
<evidence type="ECO:0000256" key="3">
    <source>
        <dbReference type="ARBA" id="ARBA00005150"/>
    </source>
</evidence>
<dbReference type="GO" id="GO:0005524">
    <property type="term" value="F:ATP binding"/>
    <property type="evidence" value="ECO:0007669"/>
    <property type="project" value="UniProtKB-KW"/>
</dbReference>
<dbReference type="InterPro" id="IPR018109">
    <property type="entry name" value="Folylpolyglutamate_synth_CS"/>
</dbReference>
<dbReference type="SUPFAM" id="SSF53623">
    <property type="entry name" value="MurD-like peptide ligases, catalytic domain"/>
    <property type="match status" value="1"/>
</dbReference>
<dbReference type="PROSITE" id="PS01011">
    <property type="entry name" value="FOLYLPOLYGLU_SYNT_1"/>
    <property type="match status" value="1"/>
</dbReference>
<comment type="similarity">
    <text evidence="4 18">Belongs to the folylpolyglutamate synthase family.</text>
</comment>
<keyword evidence="14" id="KW-0289">Folate biosynthesis</keyword>
<dbReference type="AlphaFoldDB" id="A0A0C2VQD1"/>
<evidence type="ECO:0000256" key="5">
    <source>
        <dbReference type="ARBA" id="ARBA00011245"/>
    </source>
</evidence>
<evidence type="ECO:0000259" key="19">
    <source>
        <dbReference type="Pfam" id="PF02875"/>
    </source>
</evidence>
<dbReference type="NCBIfam" id="TIGR01499">
    <property type="entry name" value="folC"/>
    <property type="match status" value="1"/>
</dbReference>
<dbReference type="GO" id="GO:0046656">
    <property type="term" value="P:folic acid biosynthetic process"/>
    <property type="evidence" value="ECO:0007669"/>
    <property type="project" value="UniProtKB-KW"/>
</dbReference>
<dbReference type="InterPro" id="IPR036565">
    <property type="entry name" value="Mur-like_cat_sf"/>
</dbReference>
<evidence type="ECO:0000256" key="10">
    <source>
        <dbReference type="ARBA" id="ARBA00022723"/>
    </source>
</evidence>
<comment type="pathway">
    <text evidence="3">Cofactor biosynthesis; tetrahydrofolylpolyglutamate biosynthesis.</text>
</comment>
<gene>
    <name evidence="21" type="ORF">KR50_28980</name>
</gene>
<dbReference type="InterPro" id="IPR004101">
    <property type="entry name" value="Mur_ligase_C"/>
</dbReference>
<dbReference type="RefSeq" id="WP_041059849.1">
    <property type="nucleotide sequence ID" value="NZ_JXRR01000017.1"/>
</dbReference>
<dbReference type="EC" id="6.3.2.17" evidence="7"/>
<dbReference type="Pfam" id="PF08245">
    <property type="entry name" value="Mur_ligase_M"/>
    <property type="match status" value="1"/>
</dbReference>
<evidence type="ECO:0000256" key="13">
    <source>
        <dbReference type="ARBA" id="ARBA00022842"/>
    </source>
</evidence>
<comment type="subunit">
    <text evidence="5">Monomer.</text>
</comment>
<dbReference type="GO" id="GO:0005737">
    <property type="term" value="C:cytoplasm"/>
    <property type="evidence" value="ECO:0007669"/>
    <property type="project" value="TreeGrafter"/>
</dbReference>
<evidence type="ECO:0000256" key="7">
    <source>
        <dbReference type="ARBA" id="ARBA00013025"/>
    </source>
</evidence>
<dbReference type="EMBL" id="JXRR01000017">
    <property type="protein sequence ID" value="KIL46223.1"/>
    <property type="molecule type" value="Genomic_DNA"/>
</dbReference>
<evidence type="ECO:0000256" key="1">
    <source>
        <dbReference type="ARBA" id="ARBA00001946"/>
    </source>
</evidence>
<comment type="cofactor">
    <cofactor evidence="1">
        <name>Mg(2+)</name>
        <dbReference type="ChEBI" id="CHEBI:18420"/>
    </cofactor>
</comment>
<evidence type="ECO:0000256" key="2">
    <source>
        <dbReference type="ARBA" id="ARBA00004799"/>
    </source>
</evidence>
<evidence type="ECO:0000256" key="17">
    <source>
        <dbReference type="ARBA" id="ARBA00049161"/>
    </source>
</evidence>
<dbReference type="EC" id="6.3.2.12" evidence="6"/>
<reference evidence="21 22" key="1">
    <citation type="submission" date="2015-01" db="EMBL/GenBank/DDBJ databases">
        <title>Jeotgalibacillus campisalis genome sequencing.</title>
        <authorList>
            <person name="Goh K.M."/>
            <person name="Chan K.-G."/>
            <person name="Yaakop A.S."/>
            <person name="Ee R."/>
            <person name="Gan H.M."/>
            <person name="Chan C.S."/>
        </authorList>
    </citation>
    <scope>NUCLEOTIDE SEQUENCE [LARGE SCALE GENOMIC DNA]</scope>
    <source>
        <strain evidence="21 22">SF-57</strain>
    </source>
</reference>
<comment type="caution">
    <text evidence="21">The sequence shown here is derived from an EMBL/GenBank/DDBJ whole genome shotgun (WGS) entry which is preliminary data.</text>
</comment>
<protein>
    <recommendedName>
        <fullName evidence="8">Dihydrofolate synthase/folylpolyglutamate synthase</fullName>
        <ecNumber evidence="6">6.3.2.12</ecNumber>
        <ecNumber evidence="7">6.3.2.17</ecNumber>
    </recommendedName>
    <alternativeName>
        <fullName evidence="15">Tetrahydrofolylpolyglutamate synthase</fullName>
    </alternativeName>
</protein>
<accession>A0A0C2VQD1</accession>
<feature type="domain" description="Mur ligase central" evidence="20">
    <location>
        <begin position="45"/>
        <end position="271"/>
    </location>
</feature>
<dbReference type="SUPFAM" id="SSF53244">
    <property type="entry name" value="MurD-like peptide ligases, peptide-binding domain"/>
    <property type="match status" value="1"/>
</dbReference>
<dbReference type="PANTHER" id="PTHR11136">
    <property type="entry name" value="FOLYLPOLYGLUTAMATE SYNTHASE-RELATED"/>
    <property type="match status" value="1"/>
</dbReference>
<dbReference type="Gene3D" id="3.40.1190.10">
    <property type="entry name" value="Mur-like, catalytic domain"/>
    <property type="match status" value="1"/>
</dbReference>
<evidence type="ECO:0000256" key="18">
    <source>
        <dbReference type="PIRNR" id="PIRNR001563"/>
    </source>
</evidence>
<keyword evidence="9 18" id="KW-0436">Ligase</keyword>
<dbReference type="FunFam" id="3.40.1190.10:FF:000004">
    <property type="entry name" value="Dihydrofolate synthase/folylpolyglutamate synthase"/>
    <property type="match status" value="1"/>
</dbReference>
<keyword evidence="22" id="KW-1185">Reference proteome</keyword>
<evidence type="ECO:0000256" key="12">
    <source>
        <dbReference type="ARBA" id="ARBA00022840"/>
    </source>
</evidence>
<dbReference type="Pfam" id="PF02875">
    <property type="entry name" value="Mur_ligase_C"/>
    <property type="match status" value="1"/>
</dbReference>
<evidence type="ECO:0000256" key="15">
    <source>
        <dbReference type="ARBA" id="ARBA00030592"/>
    </source>
</evidence>
<keyword evidence="11 18" id="KW-0547">Nucleotide-binding</keyword>
<dbReference type="InterPro" id="IPR013221">
    <property type="entry name" value="Mur_ligase_cen"/>
</dbReference>
<dbReference type="GO" id="GO:0046872">
    <property type="term" value="F:metal ion binding"/>
    <property type="evidence" value="ECO:0007669"/>
    <property type="project" value="UniProtKB-KW"/>
</dbReference>
<dbReference type="PIRSF" id="PIRSF001563">
    <property type="entry name" value="Folylpolyglu_synth"/>
    <property type="match status" value="1"/>
</dbReference>
<feature type="domain" description="Mur ligase C-terminal" evidence="19">
    <location>
        <begin position="299"/>
        <end position="414"/>
    </location>
</feature>
<keyword evidence="12 18" id="KW-0067">ATP-binding</keyword>
<dbReference type="GO" id="GO:0008841">
    <property type="term" value="F:dihydrofolate synthase activity"/>
    <property type="evidence" value="ECO:0007669"/>
    <property type="project" value="UniProtKB-EC"/>
</dbReference>
<evidence type="ECO:0000256" key="8">
    <source>
        <dbReference type="ARBA" id="ARBA00019357"/>
    </source>
</evidence>
<evidence type="ECO:0000313" key="21">
    <source>
        <dbReference type="EMBL" id="KIL46223.1"/>
    </source>
</evidence>
<proteinExistence type="inferred from homology"/>
<dbReference type="PATRIC" id="fig|220754.4.peg.2911"/>
<comment type="pathway">
    <text evidence="2">Cofactor biosynthesis; tetrahydrofolate biosynthesis; 7,8-dihydrofolate from 2-amino-4-hydroxy-6-hydroxymethyl-7,8-dihydropteridine diphosphate and 4-aminobenzoate: step 2/2.</text>
</comment>